<dbReference type="GeneID" id="91989948"/>
<protein>
    <recommendedName>
        <fullName evidence="4">Protein-vacuolar targeting-related protein</fullName>
    </recommendedName>
</protein>
<evidence type="ECO:0000313" key="3">
    <source>
        <dbReference type="Proteomes" id="UP000054399"/>
    </source>
</evidence>
<evidence type="ECO:0008006" key="4">
    <source>
        <dbReference type="Google" id="ProtNLM"/>
    </source>
</evidence>
<dbReference type="Pfam" id="PF06101">
    <property type="entry name" value="Vps62"/>
    <property type="match status" value="1"/>
</dbReference>
<reference evidence="2" key="2">
    <citation type="submission" date="2024-01" db="EMBL/GenBank/DDBJ databases">
        <title>Comparative genomics of Cryptococcus and Kwoniella reveals pathogenesis evolution and contrasting modes of karyotype evolution via chromosome fusion or intercentromeric recombination.</title>
        <authorList>
            <person name="Coelho M.A."/>
            <person name="David-Palma M."/>
            <person name="Shea T."/>
            <person name="Bowers K."/>
            <person name="Mcginley-Smith S."/>
            <person name="Mohammad A.W."/>
            <person name="Gnirke A."/>
            <person name="Yurkov A.M."/>
            <person name="Nowrousian M."/>
            <person name="Sun S."/>
            <person name="Cuomo C.A."/>
            <person name="Heitman J."/>
        </authorList>
    </citation>
    <scope>NUCLEOTIDE SEQUENCE</scope>
    <source>
        <strain evidence="2">IND107</strain>
    </source>
</reference>
<dbReference type="PANTHER" id="PTHR48174:SF5">
    <property type="entry name" value="VACUOLAR PROTEIN SORTING-ASSOCIATED PROTEIN 62"/>
    <property type="match status" value="1"/>
</dbReference>
<comment type="caution">
    <text evidence="2">The sequence shown here is derived from an EMBL/GenBank/DDBJ whole genome shotgun (WGS) entry which is preliminary data.</text>
</comment>
<evidence type="ECO:0000313" key="2">
    <source>
        <dbReference type="EMBL" id="KAL0249790.1"/>
    </source>
</evidence>
<keyword evidence="3" id="KW-1185">Reference proteome</keyword>
<feature type="chain" id="PRO_5045598391" description="Protein-vacuolar targeting-related protein" evidence="1">
    <location>
        <begin position="22"/>
        <end position="501"/>
    </location>
</feature>
<proteinExistence type="predicted"/>
<evidence type="ECO:0000256" key="1">
    <source>
        <dbReference type="SAM" id="SignalP"/>
    </source>
</evidence>
<dbReference type="RefSeq" id="XP_066613977.1">
    <property type="nucleotide sequence ID" value="XM_066757593.1"/>
</dbReference>
<feature type="signal peptide" evidence="1">
    <location>
        <begin position="1"/>
        <end position="21"/>
    </location>
</feature>
<keyword evidence="1" id="KW-0732">Signal</keyword>
<dbReference type="InterPro" id="IPR009291">
    <property type="entry name" value="Vps62"/>
</dbReference>
<dbReference type="EMBL" id="ATAM02000005">
    <property type="protein sequence ID" value="KAL0249790.1"/>
    <property type="molecule type" value="Genomic_DNA"/>
</dbReference>
<reference evidence="2" key="1">
    <citation type="submission" date="2015-01" db="EMBL/GenBank/DDBJ databases">
        <authorList>
            <consortium name="The Broad Institute Genomics Platform"/>
            <person name="Cuomo C."/>
            <person name="Litvintseva A."/>
            <person name="Chen Y."/>
            <person name="Heitman J."/>
            <person name="Sun S."/>
            <person name="Springer D."/>
            <person name="Dromer F."/>
            <person name="Young S."/>
            <person name="Zeng Q."/>
            <person name="Gargeya S."/>
            <person name="Abouelleil A."/>
            <person name="Alvarado L."/>
            <person name="Chapman S.B."/>
            <person name="Gainer-Dewar J."/>
            <person name="Goldberg J."/>
            <person name="Griggs A."/>
            <person name="Gujja S."/>
            <person name="Hansen M."/>
            <person name="Howarth C."/>
            <person name="Imamovic A."/>
            <person name="Larimer J."/>
            <person name="Murphy C."/>
            <person name="Naylor J."/>
            <person name="Pearson M."/>
            <person name="Priest M."/>
            <person name="Roberts A."/>
            <person name="Saif S."/>
            <person name="Shea T."/>
            <person name="Sykes S."/>
            <person name="Wortman J."/>
            <person name="Nusbaum C."/>
            <person name="Birren B."/>
        </authorList>
    </citation>
    <scope>NUCLEOTIDE SEQUENCE</scope>
    <source>
        <strain evidence="2">IND107</strain>
    </source>
</reference>
<accession>A0ABR3BS72</accession>
<organism evidence="2 3">
    <name type="scientific">Cryptococcus tetragattii IND107</name>
    <dbReference type="NCBI Taxonomy" id="1296105"/>
    <lineage>
        <taxon>Eukaryota</taxon>
        <taxon>Fungi</taxon>
        <taxon>Dikarya</taxon>
        <taxon>Basidiomycota</taxon>
        <taxon>Agaricomycotina</taxon>
        <taxon>Tremellomycetes</taxon>
        <taxon>Tremellales</taxon>
        <taxon>Cryptococcaceae</taxon>
        <taxon>Cryptococcus</taxon>
        <taxon>Cryptococcus gattii species complex</taxon>
    </lineage>
</organism>
<name>A0ABR3BS72_9TREE</name>
<dbReference type="PANTHER" id="PTHR48174">
    <property type="entry name" value="DUF946 FAMILY PROTEIN"/>
    <property type="match status" value="1"/>
</dbReference>
<dbReference type="Proteomes" id="UP000054399">
    <property type="component" value="Unassembled WGS sequence"/>
</dbReference>
<gene>
    <name evidence="2" type="ORF">I308_103092</name>
</gene>
<sequence>MSTVGLWSLALLGSQFISVAATPLRVPQVSFGGPSSSLPPGKTFQGWMPQNLDDQEMAKLLNQYAPIFKLSKDERYFPSTIDYMLPHYSFIENISGDTYPANHTILTPSHLDTLPLSGAFLFLSIDESHNPQPFLVEKESQYLYGPAGQEEEVEKRKKLKGRGSIEEPVYGFWVDQNRGVVDLWYWTFYPFNFGKPAARFGILGNHVADWEHLRVRTVDGIPVSVDFNTHEGGRLSAGTVRWEDVEKLQDRPVAYVAMGSHGVWPEPGDHVYADLGNIFKIVDKTDDEGPIWDSLGNVIPVRYWFDAHDRKRVRHVGEESWRNFKGQWGNKGETDCWWHSILGFCQVVDAPPGPNRDLGVPPECIIAPLATEYSTYNFYLSSHAVKWAKEHGITMVQVEQTCARPRRGKDDDDTSVEDIETWNTKGVIFFKGKDQHSARLPECKGVQSSVRGYRISLCVVDGRCVTTSRERLICSYEPGERGNKPGGAVTVNDIDDWRWKY</sequence>